<dbReference type="RefSeq" id="WP_087908563.1">
    <property type="nucleotide sequence ID" value="NZ_NAIA01000001.1"/>
</dbReference>
<accession>A0A210RZU8</accession>
<feature type="transmembrane region" description="Helical" evidence="1">
    <location>
        <begin position="17"/>
        <end position="40"/>
    </location>
</feature>
<proteinExistence type="predicted"/>
<feature type="transmembrane region" description="Helical" evidence="1">
    <location>
        <begin position="339"/>
        <end position="360"/>
    </location>
</feature>
<dbReference type="OrthoDB" id="237270at2"/>
<organism evidence="2 3">
    <name type="scientific">Polynucleobacter hirudinilacicola</name>
    <dbReference type="NCBI Taxonomy" id="1743166"/>
    <lineage>
        <taxon>Bacteria</taxon>
        <taxon>Pseudomonadati</taxon>
        <taxon>Pseudomonadota</taxon>
        <taxon>Betaproteobacteria</taxon>
        <taxon>Burkholderiales</taxon>
        <taxon>Burkholderiaceae</taxon>
        <taxon>Polynucleobacter</taxon>
    </lineage>
</organism>
<dbReference type="InterPro" id="IPR011852">
    <property type="entry name" value="TRAP_TAXI"/>
</dbReference>
<dbReference type="EMBL" id="NAIA01000001">
    <property type="protein sequence ID" value="OWF66535.1"/>
    <property type="molecule type" value="Genomic_DNA"/>
</dbReference>
<dbReference type="Proteomes" id="UP000196880">
    <property type="component" value="Unassembled WGS sequence"/>
</dbReference>
<evidence type="ECO:0008006" key="4">
    <source>
        <dbReference type="Google" id="ProtNLM"/>
    </source>
</evidence>
<dbReference type="Pfam" id="PF16868">
    <property type="entry name" value="NMT1_3"/>
    <property type="match status" value="1"/>
</dbReference>
<gene>
    <name evidence="2" type="ORF">B6A14_00695</name>
</gene>
<evidence type="ECO:0000313" key="2">
    <source>
        <dbReference type="EMBL" id="OWF66535.1"/>
    </source>
</evidence>
<dbReference type="PANTHER" id="PTHR42941">
    <property type="entry name" value="SLL1037 PROTEIN"/>
    <property type="match status" value="1"/>
</dbReference>
<keyword evidence="1" id="KW-0472">Membrane</keyword>
<keyword evidence="3" id="KW-1185">Reference proteome</keyword>
<keyword evidence="1" id="KW-1133">Transmembrane helix</keyword>
<comment type="caution">
    <text evidence="2">The sequence shown here is derived from an EMBL/GenBank/DDBJ whole genome shotgun (WGS) entry which is preliminary data.</text>
</comment>
<dbReference type="AlphaFoldDB" id="A0A210RZU8"/>
<evidence type="ECO:0000313" key="3">
    <source>
        <dbReference type="Proteomes" id="UP000196880"/>
    </source>
</evidence>
<reference evidence="2 3" key="1">
    <citation type="submission" date="2017-03" db="EMBL/GenBank/DDBJ databases">
        <title>New species Polynucleobacter sp. MWH-EgelM1-30-B4.</title>
        <authorList>
            <person name="Hahn M.W."/>
        </authorList>
    </citation>
    <scope>NUCLEOTIDE SEQUENCE [LARGE SCALE GENOMIC DNA]</scope>
    <source>
        <strain evidence="2 3">MWH-EgelM1-30-B4</strain>
    </source>
</reference>
<keyword evidence="1" id="KW-0812">Transmembrane</keyword>
<dbReference type="PANTHER" id="PTHR42941:SF1">
    <property type="entry name" value="SLL1037 PROTEIN"/>
    <property type="match status" value="1"/>
</dbReference>
<name>A0A210RZU8_9BURK</name>
<protein>
    <recommendedName>
        <fullName evidence="4">C4-dicarboxylate ABC transporter substrate-binding protein</fullName>
    </recommendedName>
</protein>
<sequence>MIDFQLSLHTRIGRRNVAVVIASIFLLLTCLIGVSTYYLFPKTNIVIAAGPKGSYLYDLAQSYADELQKKGGVKAEIIETSGVLENLALLNDASKNIDFGILQGGIANPKDSPDLFSLGSIFYDPIWIVYRAGLGEIDQLNQLKGKRIAIGTKQDSSQLIAKKLFKSASLDSSNVTFEDKDVQSAVKGLLDSNLDALVFLAPPEDLVLKEIFNNPSLRVMNMSQSEGIHRNLRSFTVISLPFATVDLSTSKPATNMKVMATTVTIATRIDVHPALIYLMMGVMDRIHESPSLISNENEFPADKDVDLPLSPTAEAYYKNGKPFLQHYLPFWLASFVEKMIFLLVSTAAIAYPLLSIYPAYQWMINRQIDRLYKKLHALERELFLGKIDQSIFNEKLTQLDEKANALLGHFDMPLAFYHRLYTIRDHIRKVLRWTGKADAHSGASLDE</sequence>
<dbReference type="Gene3D" id="3.40.190.10">
    <property type="entry name" value="Periplasmic binding protein-like II"/>
    <property type="match status" value="2"/>
</dbReference>
<dbReference type="SUPFAM" id="SSF53850">
    <property type="entry name" value="Periplasmic binding protein-like II"/>
    <property type="match status" value="1"/>
</dbReference>
<evidence type="ECO:0000256" key="1">
    <source>
        <dbReference type="SAM" id="Phobius"/>
    </source>
</evidence>